<dbReference type="EMBL" id="JOKH01000001">
    <property type="protein sequence ID" value="KEQ18791.1"/>
    <property type="molecule type" value="Genomic_DNA"/>
</dbReference>
<protein>
    <recommendedName>
        <fullName evidence="1">N-acetyltransferase domain-containing protein</fullName>
    </recommendedName>
</protein>
<proteinExistence type="predicted"/>
<dbReference type="STRING" id="1137799.GZ78_01510"/>
<comment type="caution">
    <text evidence="2">The sequence shown here is derived from an EMBL/GenBank/DDBJ whole genome shotgun (WGS) entry which is preliminary data.</text>
</comment>
<keyword evidence="3" id="KW-1185">Reference proteome</keyword>
<gene>
    <name evidence="2" type="ORF">GZ78_01510</name>
</gene>
<sequence length="153" mass="17408">MSDKQRIIEPVSPGDFDEIVSLVRNTSEQDIFPLFSDEGRETFSNTILKDTRTIFNTDRFYTVKAIEENRIIGVAALRDKNYMTTLFVDKSSQNKGIGKILLNHLLEHIEGDSLSLRASINAVGFYQHQGFKTTGPEGNVKGVRFMPMTYFKH</sequence>
<dbReference type="CDD" id="cd04301">
    <property type="entry name" value="NAT_SF"/>
    <property type="match status" value="1"/>
</dbReference>
<evidence type="ECO:0000259" key="1">
    <source>
        <dbReference type="PROSITE" id="PS51186"/>
    </source>
</evidence>
<dbReference type="AlphaFoldDB" id="A0A081NK18"/>
<organism evidence="2 3">
    <name type="scientific">Endozoicomonas numazuensis</name>
    <dbReference type="NCBI Taxonomy" id="1137799"/>
    <lineage>
        <taxon>Bacteria</taxon>
        <taxon>Pseudomonadati</taxon>
        <taxon>Pseudomonadota</taxon>
        <taxon>Gammaproteobacteria</taxon>
        <taxon>Oceanospirillales</taxon>
        <taxon>Endozoicomonadaceae</taxon>
        <taxon>Endozoicomonas</taxon>
    </lineage>
</organism>
<dbReference type="OrthoDB" id="9789605at2"/>
<dbReference type="GO" id="GO:0016747">
    <property type="term" value="F:acyltransferase activity, transferring groups other than amino-acyl groups"/>
    <property type="evidence" value="ECO:0007669"/>
    <property type="project" value="InterPro"/>
</dbReference>
<dbReference type="InterPro" id="IPR052564">
    <property type="entry name" value="N-acetyltrans/Recomb-assoc"/>
</dbReference>
<dbReference type="SUPFAM" id="SSF55729">
    <property type="entry name" value="Acyl-CoA N-acyltransferases (Nat)"/>
    <property type="match status" value="1"/>
</dbReference>
<dbReference type="PANTHER" id="PTHR43451:SF1">
    <property type="entry name" value="ACETYLTRANSFERASE"/>
    <property type="match status" value="1"/>
</dbReference>
<dbReference type="InterPro" id="IPR000182">
    <property type="entry name" value="GNAT_dom"/>
</dbReference>
<reference evidence="2 3" key="1">
    <citation type="submission" date="2014-06" db="EMBL/GenBank/DDBJ databases">
        <title>Whole Genome Sequences of Three Symbiotic Endozoicomonas Bacteria.</title>
        <authorList>
            <person name="Neave M.J."/>
            <person name="Apprill A."/>
            <person name="Voolstra C.R."/>
        </authorList>
    </citation>
    <scope>NUCLEOTIDE SEQUENCE [LARGE SCALE GENOMIC DNA]</scope>
    <source>
        <strain evidence="2 3">DSM 25634</strain>
    </source>
</reference>
<dbReference type="PROSITE" id="PS51186">
    <property type="entry name" value="GNAT"/>
    <property type="match status" value="1"/>
</dbReference>
<accession>A0A081NK18</accession>
<dbReference type="eggNOG" id="COG0456">
    <property type="taxonomic scope" value="Bacteria"/>
</dbReference>
<name>A0A081NK18_9GAMM</name>
<dbReference type="PANTHER" id="PTHR43451">
    <property type="entry name" value="ACETYLTRANSFERASE (GNAT) FAMILY PROTEIN"/>
    <property type="match status" value="1"/>
</dbReference>
<dbReference type="Pfam" id="PF13673">
    <property type="entry name" value="Acetyltransf_10"/>
    <property type="match status" value="1"/>
</dbReference>
<evidence type="ECO:0000313" key="3">
    <source>
        <dbReference type="Proteomes" id="UP000028073"/>
    </source>
</evidence>
<feature type="domain" description="N-acetyltransferase" evidence="1">
    <location>
        <begin position="6"/>
        <end position="153"/>
    </location>
</feature>
<dbReference type="Proteomes" id="UP000028073">
    <property type="component" value="Unassembled WGS sequence"/>
</dbReference>
<evidence type="ECO:0000313" key="2">
    <source>
        <dbReference type="EMBL" id="KEQ18791.1"/>
    </source>
</evidence>
<dbReference type="InterPro" id="IPR016181">
    <property type="entry name" value="Acyl_CoA_acyltransferase"/>
</dbReference>
<dbReference type="Gene3D" id="3.40.630.30">
    <property type="match status" value="1"/>
</dbReference>
<dbReference type="RefSeq" id="WP_034832161.1">
    <property type="nucleotide sequence ID" value="NZ_JOKH01000001.1"/>
</dbReference>